<organism evidence="9 10">
    <name type="scientific">Enterococcus avium</name>
    <name type="common">Streptococcus avium</name>
    <dbReference type="NCBI Taxonomy" id="33945"/>
    <lineage>
        <taxon>Bacteria</taxon>
        <taxon>Bacillati</taxon>
        <taxon>Bacillota</taxon>
        <taxon>Bacilli</taxon>
        <taxon>Lactobacillales</taxon>
        <taxon>Enterococcaceae</taxon>
        <taxon>Enterococcus</taxon>
    </lineage>
</organism>
<keyword evidence="3" id="KW-0813">Transport</keyword>
<dbReference type="GO" id="GO:0005886">
    <property type="term" value="C:plasma membrane"/>
    <property type="evidence" value="ECO:0007669"/>
    <property type="project" value="UniProtKB-SubCell"/>
</dbReference>
<evidence type="ECO:0000259" key="8">
    <source>
        <dbReference type="PROSITE" id="PS51093"/>
    </source>
</evidence>
<keyword evidence="6" id="KW-0598">Phosphotransferase system</keyword>
<comment type="subcellular location">
    <subcellularLocation>
        <location evidence="2">Cell membrane</location>
        <topology evidence="2">Multi-pass membrane protein</topology>
    </subcellularLocation>
    <subcellularLocation>
        <location evidence="1">Cytoplasm</location>
    </subcellularLocation>
</comment>
<dbReference type="InterPro" id="IPR050890">
    <property type="entry name" value="PTS_EIIA_component"/>
</dbReference>
<proteinExistence type="predicted"/>
<evidence type="ECO:0000256" key="6">
    <source>
        <dbReference type="ARBA" id="ARBA00022683"/>
    </source>
</evidence>
<keyword evidence="5" id="KW-0808">Transferase</keyword>
<keyword evidence="7" id="KW-0418">Kinase</keyword>
<dbReference type="Pfam" id="PF00358">
    <property type="entry name" value="PTS_EIIA_1"/>
    <property type="match status" value="1"/>
</dbReference>
<dbReference type="AlphaFoldDB" id="A0ABD5FA93"/>
<dbReference type="Gene3D" id="2.70.70.10">
    <property type="entry name" value="Glucose Permease (Domain IIA)"/>
    <property type="match status" value="1"/>
</dbReference>
<dbReference type="InterPro" id="IPR001127">
    <property type="entry name" value="PTS_EIIA_1_perm"/>
</dbReference>
<dbReference type="NCBIfam" id="TIGR00830">
    <property type="entry name" value="PTBA"/>
    <property type="match status" value="1"/>
</dbReference>
<gene>
    <name evidence="9" type="ORF">P7D79_14395</name>
</gene>
<keyword evidence="4 9" id="KW-0762">Sugar transport</keyword>
<evidence type="ECO:0000313" key="10">
    <source>
        <dbReference type="Proteomes" id="UP001264335"/>
    </source>
</evidence>
<evidence type="ECO:0000256" key="1">
    <source>
        <dbReference type="ARBA" id="ARBA00004496"/>
    </source>
</evidence>
<dbReference type="PROSITE" id="PS51093">
    <property type="entry name" value="PTS_EIIA_TYPE_1"/>
    <property type="match status" value="1"/>
</dbReference>
<name>A0ABD5FA93_ENTAV</name>
<dbReference type="GO" id="GO:0009401">
    <property type="term" value="P:phosphoenolpyruvate-dependent sugar phosphotransferase system"/>
    <property type="evidence" value="ECO:0007669"/>
    <property type="project" value="UniProtKB-KW"/>
</dbReference>
<evidence type="ECO:0000313" key="9">
    <source>
        <dbReference type="EMBL" id="MDT2515412.1"/>
    </source>
</evidence>
<protein>
    <submittedName>
        <fullName evidence="9">PTS glucose transporter subunit IIA</fullName>
    </submittedName>
</protein>
<dbReference type="InterPro" id="IPR011055">
    <property type="entry name" value="Dup_hybrid_motif"/>
</dbReference>
<dbReference type="PANTHER" id="PTHR45008:SF1">
    <property type="entry name" value="PTS SYSTEM GLUCOSE-SPECIFIC EIIA COMPONENT"/>
    <property type="match status" value="1"/>
</dbReference>
<dbReference type="GO" id="GO:0005737">
    <property type="term" value="C:cytoplasm"/>
    <property type="evidence" value="ECO:0007669"/>
    <property type="project" value="UniProtKB-SubCell"/>
</dbReference>
<evidence type="ECO:0000256" key="5">
    <source>
        <dbReference type="ARBA" id="ARBA00022679"/>
    </source>
</evidence>
<dbReference type="FunFam" id="2.70.70.10:FF:000001">
    <property type="entry name" value="PTS system glucose-specific IIA component"/>
    <property type="match status" value="1"/>
</dbReference>
<evidence type="ECO:0000256" key="3">
    <source>
        <dbReference type="ARBA" id="ARBA00022448"/>
    </source>
</evidence>
<feature type="domain" description="PTS EIIA type-1" evidence="8">
    <location>
        <begin position="30"/>
        <end position="134"/>
    </location>
</feature>
<reference evidence="9 10" key="1">
    <citation type="submission" date="2023-03" db="EMBL/GenBank/DDBJ databases">
        <authorList>
            <person name="Shen W."/>
            <person name="Cai J."/>
        </authorList>
    </citation>
    <scope>NUCLEOTIDE SEQUENCE [LARGE SCALE GENOMIC DNA]</scope>
    <source>
        <strain evidence="9 10">Y2</strain>
    </source>
</reference>
<dbReference type="Proteomes" id="UP001264335">
    <property type="component" value="Unassembled WGS sequence"/>
</dbReference>
<evidence type="ECO:0000256" key="2">
    <source>
        <dbReference type="ARBA" id="ARBA00004651"/>
    </source>
</evidence>
<dbReference type="RefSeq" id="WP_161169152.1">
    <property type="nucleotide sequence ID" value="NZ_JAHLOU010000005.1"/>
</dbReference>
<dbReference type="PANTHER" id="PTHR45008">
    <property type="entry name" value="PTS SYSTEM GLUCOSE-SPECIFIC EIIA COMPONENT"/>
    <property type="match status" value="1"/>
</dbReference>
<dbReference type="SUPFAM" id="SSF51261">
    <property type="entry name" value="Duplicated hybrid motif"/>
    <property type="match status" value="1"/>
</dbReference>
<dbReference type="EMBL" id="JARPWY010000043">
    <property type="protein sequence ID" value="MDT2515412.1"/>
    <property type="molecule type" value="Genomic_DNA"/>
</dbReference>
<evidence type="ECO:0000256" key="7">
    <source>
        <dbReference type="ARBA" id="ARBA00022777"/>
    </source>
</evidence>
<comment type="caution">
    <text evidence="9">The sequence shown here is derived from an EMBL/GenBank/DDBJ whole genome shotgun (WGS) entry which is preliminary data.</text>
</comment>
<accession>A0ABD5FA93</accession>
<evidence type="ECO:0000256" key="4">
    <source>
        <dbReference type="ARBA" id="ARBA00022597"/>
    </source>
</evidence>
<sequence length="160" mass="17773">MFSFFKGKSREHEFYAPSSGNLIKITEIDDPVFSSRMLGDGYGIEPDEGMIYSPVYGTITTIFPTKHAIGIQTKANDEVLVHIGIDTVELQGRPFEMFVKKGDKVTPKTKIAAVDLEMLKKLNKPSTIIVVYTNRPTVGVFDELSNRTVVMGEKLGVLNN</sequence>
<dbReference type="GO" id="GO:0016301">
    <property type="term" value="F:kinase activity"/>
    <property type="evidence" value="ECO:0007669"/>
    <property type="project" value="UniProtKB-KW"/>
</dbReference>